<evidence type="ECO:0000256" key="6">
    <source>
        <dbReference type="ARBA" id="ARBA00023125"/>
    </source>
</evidence>
<comment type="subcellular location">
    <subcellularLocation>
        <location evidence="8">Cytoplasm</location>
    </subcellularLocation>
</comment>
<dbReference type="InterPro" id="IPR013760">
    <property type="entry name" value="Topo_IIA-like_dom_sf"/>
</dbReference>
<sequence length="897" mass="99000">MDDRQESRITNVNLAQTMKTSFLDYAMSVIVARALPDVRDGLKPVQRRILYGMNELGVTPDKPYKKSARIVGDVMGKYHPHGDSSIYEGLVRMAQDFSYRYMLVDGHGNFGSVDGDGAAAMRYTEARMSRITLEMLRDINKDTIDYTDNYDGTEKEPVVLPARFPNLLVNGATGIAVGMTTNIPPHNLAETISALHLLMDDPDVTTADLMTALPGPDFPTGGLVLGKAGIRRAYETGRGTITVRAKTEIETSKTGKETIIVTEIPYMVNKARLVERIAELAREKKIDGITDLNDESDRDGMRITIDVRRDMSASVVLNNLFKLTPMQTGFSYNMVAIVNGEPRTLSLKEILQYYLKHQESVIRRRTEFDLKKAEARAHILEGLKIALDHIDEIISIIRGSQTGDAAKVILMDKFKLSDKQSQAILDMRLVRLTGLEREKVENEYNDVIAAIADFKDILAKPERVHQIIYEELLDIQKRFGDKRRTELLVGDDLTIEDEDLIEEQNVVITLTHNGYVKRLPAEDFKAQNRGGRGIQATGVHDDDFVEHLVSTSTHDFLLFFTNTGKVYRSKGYEIPEYGRSAKGIPIINLLGISNQEKVQTVINVTPGGDGEHYLFFITKNGIVKRTPVKEFFNIRKNGLIALHMKDGDELSNVIPTDGTDSLIVATRLGYSVHFKESDIRSMSRIATGVRGIRLRDSDYVIGSDVLRDDEEVFVISENGYGKRTAASEYPTKGRGGKGIKTANVTEKNGPLAGMVAVDGSEDIMVMTDSGVTIRFNIQSVSQTGRSTLGVRLMRVDDGAKVVAMTKVEPEPDEPDGPEAGDQPSNGPTSEGPVATEGPFADADNGATADENVDAAEYAGDADQQVQDLLNRAETDDEADDDDADATDSTDADDDDDI</sequence>
<dbReference type="InterPro" id="IPR013757">
    <property type="entry name" value="Topo_IIA_A_a_sf"/>
</dbReference>
<evidence type="ECO:0000256" key="2">
    <source>
        <dbReference type="ARBA" id="ARBA00008263"/>
    </source>
</evidence>
<evidence type="ECO:0000313" key="13">
    <source>
        <dbReference type="Proteomes" id="UP001597192"/>
    </source>
</evidence>
<name>A0ABW4CQ20_9LACO</name>
<dbReference type="HAMAP" id="MF_01897">
    <property type="entry name" value="GyrA"/>
    <property type="match status" value="1"/>
</dbReference>
<dbReference type="NCBIfam" id="NF004043">
    <property type="entry name" value="PRK05560.1"/>
    <property type="match status" value="1"/>
</dbReference>
<dbReference type="InterPro" id="IPR050220">
    <property type="entry name" value="Type_II_DNA_Topoisomerases"/>
</dbReference>
<dbReference type="InterPro" id="IPR002205">
    <property type="entry name" value="Topo_IIA_dom_A"/>
</dbReference>
<evidence type="ECO:0000259" key="11">
    <source>
        <dbReference type="PROSITE" id="PS52040"/>
    </source>
</evidence>
<evidence type="ECO:0000256" key="4">
    <source>
        <dbReference type="ARBA" id="ARBA00022840"/>
    </source>
</evidence>
<keyword evidence="4 8" id="KW-0067">ATP-binding</keyword>
<dbReference type="PANTHER" id="PTHR43493">
    <property type="entry name" value="DNA GYRASE/TOPOISOMERASE SUBUNIT A"/>
    <property type="match status" value="1"/>
</dbReference>
<evidence type="ECO:0000256" key="7">
    <source>
        <dbReference type="ARBA" id="ARBA00023235"/>
    </source>
</evidence>
<evidence type="ECO:0000256" key="3">
    <source>
        <dbReference type="ARBA" id="ARBA00022741"/>
    </source>
</evidence>
<proteinExistence type="inferred from homology"/>
<feature type="domain" description="Topo IIA-type catalytic" evidence="11">
    <location>
        <begin position="35"/>
        <end position="500"/>
    </location>
</feature>
<dbReference type="PANTHER" id="PTHR43493:SF5">
    <property type="entry name" value="DNA GYRASE SUBUNIT A, CHLOROPLASTIC_MITOCHONDRIAL"/>
    <property type="match status" value="1"/>
</dbReference>
<keyword evidence="5 8" id="KW-0799">Topoisomerase</keyword>
<gene>
    <name evidence="8 12" type="primary">gyrA</name>
    <name evidence="12" type="ORF">ACFQ47_04120</name>
</gene>
<comment type="subunit">
    <text evidence="8">Heterotetramer, composed of two GyrA and two GyrB chains. In the heterotetramer, GyrA contains the active site tyrosine that forms a transient covalent intermediate with DNA, while GyrB binds cofactors and catalyzes ATP hydrolysis.</text>
</comment>
<dbReference type="NCBIfam" id="NF004044">
    <property type="entry name" value="PRK05561.1"/>
    <property type="match status" value="1"/>
</dbReference>
<feature type="region of interest" description="Disordered" evidence="10">
    <location>
        <begin position="807"/>
        <end position="897"/>
    </location>
</feature>
<evidence type="ECO:0000256" key="1">
    <source>
        <dbReference type="ARBA" id="ARBA00000185"/>
    </source>
</evidence>
<dbReference type="Gene3D" id="3.30.1360.40">
    <property type="match status" value="1"/>
</dbReference>
<dbReference type="PROSITE" id="PS52040">
    <property type="entry name" value="TOPO_IIA"/>
    <property type="match status" value="1"/>
</dbReference>
<evidence type="ECO:0000256" key="8">
    <source>
        <dbReference type="HAMAP-Rule" id="MF_01897"/>
    </source>
</evidence>
<keyword evidence="13" id="KW-1185">Reference proteome</keyword>
<dbReference type="EMBL" id="JBHTOG010000016">
    <property type="protein sequence ID" value="MFD1431865.1"/>
    <property type="molecule type" value="Genomic_DNA"/>
</dbReference>
<dbReference type="Gene3D" id="1.10.268.10">
    <property type="entry name" value="Topoisomerase, domain 3"/>
    <property type="match status" value="1"/>
</dbReference>
<evidence type="ECO:0000313" key="12">
    <source>
        <dbReference type="EMBL" id="MFD1431865.1"/>
    </source>
</evidence>
<evidence type="ECO:0000256" key="9">
    <source>
        <dbReference type="PROSITE-ProRule" id="PRU01384"/>
    </source>
</evidence>
<feature type="compositionally biased region" description="Acidic residues" evidence="10">
    <location>
        <begin position="874"/>
        <end position="897"/>
    </location>
</feature>
<keyword evidence="8" id="KW-0963">Cytoplasm</keyword>
<comment type="catalytic activity">
    <reaction evidence="1 8 9">
        <text>ATP-dependent breakage, passage and rejoining of double-stranded DNA.</text>
        <dbReference type="EC" id="5.6.2.2"/>
    </reaction>
</comment>
<comment type="similarity">
    <text evidence="2 8">Belongs to the type II topoisomerase GyrA/ParC subunit family.</text>
</comment>
<dbReference type="SUPFAM" id="SSF56719">
    <property type="entry name" value="Type II DNA topoisomerase"/>
    <property type="match status" value="1"/>
</dbReference>
<dbReference type="InterPro" id="IPR013758">
    <property type="entry name" value="Topo_IIA_A/C_ab"/>
</dbReference>
<dbReference type="Proteomes" id="UP001597192">
    <property type="component" value="Unassembled WGS sequence"/>
</dbReference>
<dbReference type="SUPFAM" id="SSF101904">
    <property type="entry name" value="GyrA/ParC C-terminal domain-like"/>
    <property type="match status" value="1"/>
</dbReference>
<accession>A0ABW4CQ20</accession>
<dbReference type="InterPro" id="IPR006691">
    <property type="entry name" value="GyrA/parC_rep"/>
</dbReference>
<dbReference type="Gene3D" id="3.90.199.10">
    <property type="entry name" value="Topoisomerase II, domain 5"/>
    <property type="match status" value="1"/>
</dbReference>
<dbReference type="Pfam" id="PF03989">
    <property type="entry name" value="DNA_gyraseA_C"/>
    <property type="match status" value="6"/>
</dbReference>
<dbReference type="InterPro" id="IPR035516">
    <property type="entry name" value="Gyrase/topoIV_suA_C"/>
</dbReference>
<feature type="short sequence motif" description="GyrA-box" evidence="8">
    <location>
        <begin position="527"/>
        <end position="533"/>
    </location>
</feature>
<protein>
    <recommendedName>
        <fullName evidence="8">DNA gyrase subunit A</fullName>
        <ecNumber evidence="8">5.6.2.2</ecNumber>
    </recommendedName>
</protein>
<dbReference type="Pfam" id="PF00521">
    <property type="entry name" value="DNA_topoisoIV"/>
    <property type="match status" value="1"/>
</dbReference>
<dbReference type="NCBIfam" id="TIGR01063">
    <property type="entry name" value="gyrA"/>
    <property type="match status" value="1"/>
</dbReference>
<evidence type="ECO:0000256" key="10">
    <source>
        <dbReference type="SAM" id="MobiDB-lite"/>
    </source>
</evidence>
<dbReference type="GO" id="GO:0003918">
    <property type="term" value="F:DNA topoisomerase type II (double strand cut, ATP-hydrolyzing) activity"/>
    <property type="evidence" value="ECO:0007669"/>
    <property type="project" value="UniProtKB-EC"/>
</dbReference>
<dbReference type="RefSeq" id="WP_125698126.1">
    <property type="nucleotide sequence ID" value="NZ_JBHTOG010000016.1"/>
</dbReference>
<comment type="miscellaneous">
    <text evidence="8">Few gyrases are as efficient as E.coli at forming negative supercoils. Not all organisms have 2 type II topoisomerases; in organisms with a single type II topoisomerase this enzyme also has to decatenate newly replicated chromosomes.</text>
</comment>
<comment type="function">
    <text evidence="8">A type II topoisomerase that negatively supercoils closed circular double-stranded (ds) DNA in an ATP-dependent manner to modulate DNA topology and maintain chromosomes in an underwound state. Negative supercoiling favors strand separation, and DNA replication, transcription, recombination and repair, all of which involve strand separation. Also able to catalyze the interconversion of other topological isomers of dsDNA rings, including catenanes and knotted rings. Type II topoisomerases break and join 2 DNA strands simultaneously in an ATP-dependent manner.</text>
</comment>
<dbReference type="EC" id="5.6.2.2" evidence="8"/>
<keyword evidence="6 8" id="KW-0238">DNA-binding</keyword>
<keyword evidence="7 8" id="KW-0413">Isomerase</keyword>
<dbReference type="InterPro" id="IPR005743">
    <property type="entry name" value="GyrA"/>
</dbReference>
<evidence type="ECO:0000256" key="5">
    <source>
        <dbReference type="ARBA" id="ARBA00023029"/>
    </source>
</evidence>
<dbReference type="SMART" id="SM00434">
    <property type="entry name" value="TOP4c"/>
    <property type="match status" value="1"/>
</dbReference>
<keyword evidence="3 8" id="KW-0547">Nucleotide-binding</keyword>
<comment type="caution">
    <text evidence="12">The sequence shown here is derived from an EMBL/GenBank/DDBJ whole genome shotgun (WGS) entry which is preliminary data.</text>
</comment>
<organism evidence="12 13">
    <name type="scientific">Lacticaseibacillus yichunensis</name>
    <dbReference type="NCBI Taxonomy" id="2486015"/>
    <lineage>
        <taxon>Bacteria</taxon>
        <taxon>Bacillati</taxon>
        <taxon>Bacillota</taxon>
        <taxon>Bacilli</taxon>
        <taxon>Lactobacillales</taxon>
        <taxon>Lactobacillaceae</taxon>
        <taxon>Lacticaseibacillus</taxon>
    </lineage>
</organism>
<reference evidence="13" key="1">
    <citation type="journal article" date="2019" name="Int. J. Syst. Evol. Microbiol.">
        <title>The Global Catalogue of Microorganisms (GCM) 10K type strain sequencing project: providing services to taxonomists for standard genome sequencing and annotation.</title>
        <authorList>
            <consortium name="The Broad Institute Genomics Platform"/>
            <consortium name="The Broad Institute Genome Sequencing Center for Infectious Disease"/>
            <person name="Wu L."/>
            <person name="Ma J."/>
        </authorList>
    </citation>
    <scope>NUCLEOTIDE SEQUENCE [LARGE SCALE GENOMIC DNA]</scope>
    <source>
        <strain evidence="13">CCM 8947</strain>
    </source>
</reference>
<feature type="active site" description="O-(5'-phospho-DNA)-tyrosine intermediate" evidence="8 9">
    <location>
        <position position="123"/>
    </location>
</feature>
<dbReference type="Gene3D" id="2.120.10.90">
    <property type="entry name" value="DNA gyrase/topoisomerase IV, subunit A, C-terminal"/>
    <property type="match status" value="1"/>
</dbReference>
<dbReference type="CDD" id="cd00187">
    <property type="entry name" value="TOP4c"/>
    <property type="match status" value="1"/>
</dbReference>